<dbReference type="RefSeq" id="WP_061883954.1">
    <property type="nucleotide sequence ID" value="NZ_CP014282.1"/>
</dbReference>
<feature type="domain" description="CheC-like protein" evidence="8">
    <location>
        <begin position="122"/>
        <end position="158"/>
    </location>
</feature>
<dbReference type="SUPFAM" id="SSF103039">
    <property type="entry name" value="CheC-like"/>
    <property type="match status" value="2"/>
</dbReference>
<proteinExistence type="inferred from homology"/>
<keyword evidence="5" id="KW-0283">Flagellar rotation</keyword>
<evidence type="ECO:0000313" key="10">
    <source>
        <dbReference type="Proteomes" id="UP000269847"/>
    </source>
</evidence>
<keyword evidence="3" id="KW-1003">Cell membrane</keyword>
<dbReference type="Pfam" id="PF01052">
    <property type="entry name" value="FliMN_C"/>
    <property type="match status" value="1"/>
</dbReference>
<sequence length="551" mass="61723">MPEQHTKGDTSTIVLEKENEHLTPQECDILGEIANISFGSASTVLSTILNRQVSITAPRIELVDLYDSRDVEVPHVVLNIHFTKGLDMENLLVLKQDVALSIADLMMMGTGEVEDGKELGELELSAVQEAMNQMMGFAATSMSEFFQDTVDMSPPTIKVVKLSEEMEKISEIDGNHTIVKVSFDLKIDNLVNSKLVQIVSVEHAKQMVNKLMQLSGGVEETDEPAEVVETEIVEEQVEKEHLTQEEKDVLGEIANISIGSASTVLSTLLNQPVTISTPNVEAINVRHYDGVPVPFVILNVDFVEGLKNENVFVFTKDVALTMVDLMMMGTGEVDPEKELTELELSGIKEIMNQMMGHAATAMSEMFQEKMDMTPPNVKFVTLKEEMEYLGESMEVDELVQITFNLEIGDLLQSKMYQILPISEAKEMVRRLLYPMVEEEEIATEEIEEEKIEEEKIVEPVVQPIEFKEVKQMEPVYMDTSILQNVEMNVKFVFGSTVKTIQDILSLQENEAVVLDEDIDEPIRIYVNDVLVAYGELVNVDGFFGVKVTKSL</sequence>
<comment type="similarity">
    <text evidence="2">Belongs to the FliN/MopA/SpaO family.</text>
</comment>
<dbReference type="GO" id="GO:0005886">
    <property type="term" value="C:plasma membrane"/>
    <property type="evidence" value="ECO:0007669"/>
    <property type="project" value="UniProtKB-SubCell"/>
</dbReference>
<dbReference type="InterPro" id="IPR001543">
    <property type="entry name" value="FliN-like_C"/>
</dbReference>
<name>A0A9W3V8K0_BACTU</name>
<evidence type="ECO:0000259" key="8">
    <source>
        <dbReference type="Pfam" id="PF04509"/>
    </source>
</evidence>
<keyword evidence="9" id="KW-0966">Cell projection</keyword>
<keyword evidence="6" id="KW-0472">Membrane</keyword>
<keyword evidence="9" id="KW-0282">Flagellum</keyword>
<evidence type="ECO:0000259" key="7">
    <source>
        <dbReference type="Pfam" id="PF01052"/>
    </source>
</evidence>
<gene>
    <name evidence="9" type="primary">fliY</name>
    <name evidence="9" type="ORF">D7J84_03465</name>
</gene>
<evidence type="ECO:0000256" key="5">
    <source>
        <dbReference type="ARBA" id="ARBA00022779"/>
    </source>
</evidence>
<dbReference type="PANTHER" id="PTHR43484:SF1">
    <property type="entry name" value="FLAGELLAR MOTOR SWITCH PROTEIN FLIN"/>
    <property type="match status" value="1"/>
</dbReference>
<dbReference type="NCBIfam" id="NF005995">
    <property type="entry name" value="PRK08119.1"/>
    <property type="match status" value="1"/>
</dbReference>
<evidence type="ECO:0000313" key="9">
    <source>
        <dbReference type="EMBL" id="AYF80323.1"/>
    </source>
</evidence>
<keyword evidence="9" id="KW-0969">Cilium</keyword>
<feature type="domain" description="Flagellar motor switch protein FliN-like C-terminal" evidence="7">
    <location>
        <begin position="482"/>
        <end position="549"/>
    </location>
</feature>
<feature type="domain" description="CheC-like protein" evidence="8">
    <location>
        <begin position="343"/>
        <end position="378"/>
    </location>
</feature>
<evidence type="ECO:0000256" key="4">
    <source>
        <dbReference type="ARBA" id="ARBA00022500"/>
    </source>
</evidence>
<organism evidence="9 10">
    <name type="scientific">Bacillus thuringiensis</name>
    <dbReference type="NCBI Taxonomy" id="1428"/>
    <lineage>
        <taxon>Bacteria</taxon>
        <taxon>Bacillati</taxon>
        <taxon>Bacillota</taxon>
        <taxon>Bacilli</taxon>
        <taxon>Bacillales</taxon>
        <taxon>Bacillaceae</taxon>
        <taxon>Bacillus</taxon>
        <taxon>Bacillus cereus group</taxon>
    </lineage>
</organism>
<reference evidence="9 10" key="1">
    <citation type="submission" date="2018-09" db="EMBL/GenBank/DDBJ databases">
        <title>Complete genome of Bacillus thuringiensis strain QZL38.</title>
        <authorList>
            <person name="Song F."/>
        </authorList>
    </citation>
    <scope>NUCLEOTIDE SEQUENCE [LARGE SCALE GENOMIC DNA]</scope>
    <source>
        <strain evidence="9 10">QZL38</strain>
    </source>
</reference>
<dbReference type="Pfam" id="PF04509">
    <property type="entry name" value="CheC"/>
    <property type="match status" value="4"/>
</dbReference>
<feature type="domain" description="CheC-like protein" evidence="8">
    <location>
        <begin position="26"/>
        <end position="61"/>
    </location>
</feature>
<dbReference type="InterPro" id="IPR028976">
    <property type="entry name" value="CheC-like_sf"/>
</dbReference>
<dbReference type="InterPro" id="IPR001172">
    <property type="entry name" value="FliN_T3SS_HrcQb"/>
</dbReference>
<dbReference type="GO" id="GO:0016787">
    <property type="term" value="F:hydrolase activity"/>
    <property type="evidence" value="ECO:0007669"/>
    <property type="project" value="InterPro"/>
</dbReference>
<protein>
    <submittedName>
        <fullName evidence="9">Flagellar motor switch phosphatase FliY</fullName>
    </submittedName>
</protein>
<dbReference type="Gene3D" id="3.40.1550.10">
    <property type="entry name" value="CheC-like"/>
    <property type="match status" value="2"/>
</dbReference>
<dbReference type="GO" id="GO:0009425">
    <property type="term" value="C:bacterial-type flagellum basal body"/>
    <property type="evidence" value="ECO:0007669"/>
    <property type="project" value="InterPro"/>
</dbReference>
<dbReference type="FunFam" id="3.40.1550.10:FF:000003">
    <property type="entry name" value="Flagellar motor switch phosphatase FliY"/>
    <property type="match status" value="2"/>
</dbReference>
<keyword evidence="4" id="KW-0145">Chemotaxis</keyword>
<dbReference type="SUPFAM" id="SSF101801">
    <property type="entry name" value="Surface presentation of antigens (SPOA)"/>
    <property type="match status" value="1"/>
</dbReference>
<dbReference type="InterPro" id="IPR007597">
    <property type="entry name" value="CheC"/>
</dbReference>
<dbReference type="AlphaFoldDB" id="A0A9W3V8K0"/>
<dbReference type="InterPro" id="IPR036429">
    <property type="entry name" value="SpoA-like_sf"/>
</dbReference>
<dbReference type="PANTHER" id="PTHR43484">
    <property type="match status" value="1"/>
</dbReference>
<feature type="domain" description="CheC-like protein" evidence="8">
    <location>
        <begin position="245"/>
        <end position="280"/>
    </location>
</feature>
<dbReference type="GO" id="GO:0006935">
    <property type="term" value="P:chemotaxis"/>
    <property type="evidence" value="ECO:0007669"/>
    <property type="project" value="UniProtKB-KW"/>
</dbReference>
<evidence type="ECO:0000256" key="1">
    <source>
        <dbReference type="ARBA" id="ARBA00004413"/>
    </source>
</evidence>
<comment type="subcellular location">
    <subcellularLocation>
        <location evidence="1">Cell membrane</location>
        <topology evidence="1">Peripheral membrane protein</topology>
        <orientation evidence="1">Cytoplasmic side</orientation>
    </subcellularLocation>
</comment>
<dbReference type="InterPro" id="IPR051469">
    <property type="entry name" value="FliN/MopA/SpaO"/>
</dbReference>
<dbReference type="NCBIfam" id="NF005275">
    <property type="entry name" value="PRK06782.1"/>
    <property type="match status" value="1"/>
</dbReference>
<dbReference type="EMBL" id="CP032608">
    <property type="protein sequence ID" value="AYF80323.1"/>
    <property type="molecule type" value="Genomic_DNA"/>
</dbReference>
<dbReference type="GO" id="GO:0003774">
    <property type="term" value="F:cytoskeletal motor activity"/>
    <property type="evidence" value="ECO:0007669"/>
    <property type="project" value="InterPro"/>
</dbReference>
<evidence type="ECO:0000256" key="2">
    <source>
        <dbReference type="ARBA" id="ARBA00009226"/>
    </source>
</evidence>
<accession>A0A9W3V8K0</accession>
<dbReference type="Gene3D" id="2.30.330.10">
    <property type="entry name" value="SpoA-like"/>
    <property type="match status" value="1"/>
</dbReference>
<evidence type="ECO:0000256" key="3">
    <source>
        <dbReference type="ARBA" id="ARBA00022475"/>
    </source>
</evidence>
<dbReference type="FunFam" id="2.30.330.10:FF:000005">
    <property type="entry name" value="Flagellar motor switch protein"/>
    <property type="match status" value="1"/>
</dbReference>
<evidence type="ECO:0000256" key="6">
    <source>
        <dbReference type="ARBA" id="ARBA00023136"/>
    </source>
</evidence>
<dbReference type="GO" id="GO:0071973">
    <property type="term" value="P:bacterial-type flagellum-dependent cell motility"/>
    <property type="evidence" value="ECO:0007669"/>
    <property type="project" value="InterPro"/>
</dbReference>
<dbReference type="PRINTS" id="PR00956">
    <property type="entry name" value="FLGMOTORFLIN"/>
</dbReference>
<dbReference type="CDD" id="cd17907">
    <property type="entry name" value="FliY_FliN-Y"/>
    <property type="match status" value="2"/>
</dbReference>
<dbReference type="Proteomes" id="UP000269847">
    <property type="component" value="Chromosome"/>
</dbReference>